<proteinExistence type="predicted"/>
<dbReference type="KEGG" id="pif:PITG_20623"/>
<evidence type="ECO:0000313" key="1">
    <source>
        <dbReference type="EMBL" id="EEY55904.1"/>
    </source>
</evidence>
<dbReference type="HOGENOM" id="CLU_2202170_0_0_1"/>
<gene>
    <name evidence="1" type="ORF">PITG_20623</name>
</gene>
<protein>
    <submittedName>
        <fullName evidence="1">Uncharacterized protein</fullName>
    </submittedName>
</protein>
<dbReference type="OrthoDB" id="162303at2759"/>
<organism evidence="1 2">
    <name type="scientific">Phytophthora infestans (strain T30-4)</name>
    <name type="common">Potato late blight agent</name>
    <dbReference type="NCBI Taxonomy" id="403677"/>
    <lineage>
        <taxon>Eukaryota</taxon>
        <taxon>Sar</taxon>
        <taxon>Stramenopiles</taxon>
        <taxon>Oomycota</taxon>
        <taxon>Peronosporomycetes</taxon>
        <taxon>Peronosporales</taxon>
        <taxon>Peronosporaceae</taxon>
        <taxon>Phytophthora</taxon>
    </lineage>
</organism>
<dbReference type="VEuPathDB" id="FungiDB:PITG_20623"/>
<dbReference type="AlphaFoldDB" id="D0P2E4"/>
<dbReference type="RefSeq" id="XP_002895538.1">
    <property type="nucleotide sequence ID" value="XM_002895492.1"/>
</dbReference>
<name>D0P2E4_PHYIT</name>
<keyword evidence="2" id="KW-1185">Reference proteome</keyword>
<evidence type="ECO:0000313" key="2">
    <source>
        <dbReference type="Proteomes" id="UP000006643"/>
    </source>
</evidence>
<accession>D0P2E4</accession>
<reference evidence="2" key="1">
    <citation type="journal article" date="2009" name="Nature">
        <title>Genome sequence and analysis of the Irish potato famine pathogen Phytophthora infestans.</title>
        <authorList>
            <consortium name="The Broad Institute Genome Sequencing Platform"/>
            <person name="Haas B.J."/>
            <person name="Kamoun S."/>
            <person name="Zody M.C."/>
            <person name="Jiang R.H."/>
            <person name="Handsaker R.E."/>
            <person name="Cano L.M."/>
            <person name="Grabherr M."/>
            <person name="Kodira C.D."/>
            <person name="Raffaele S."/>
            <person name="Torto-Alalibo T."/>
            <person name="Bozkurt T.O."/>
            <person name="Ah-Fong A.M."/>
            <person name="Alvarado L."/>
            <person name="Anderson V.L."/>
            <person name="Armstrong M.R."/>
            <person name="Avrova A."/>
            <person name="Baxter L."/>
            <person name="Beynon J."/>
            <person name="Boevink P.C."/>
            <person name="Bollmann S.R."/>
            <person name="Bos J.I."/>
            <person name="Bulone V."/>
            <person name="Cai G."/>
            <person name="Cakir C."/>
            <person name="Carrington J.C."/>
            <person name="Chawner M."/>
            <person name="Conti L."/>
            <person name="Costanzo S."/>
            <person name="Ewan R."/>
            <person name="Fahlgren N."/>
            <person name="Fischbach M.A."/>
            <person name="Fugelstad J."/>
            <person name="Gilroy E.M."/>
            <person name="Gnerre S."/>
            <person name="Green P.J."/>
            <person name="Grenville-Briggs L.J."/>
            <person name="Griffith J."/>
            <person name="Grunwald N.J."/>
            <person name="Horn K."/>
            <person name="Horner N.R."/>
            <person name="Hu C.H."/>
            <person name="Huitema E."/>
            <person name="Jeong D.H."/>
            <person name="Jones A.M."/>
            <person name="Jones J.D."/>
            <person name="Jones R.W."/>
            <person name="Karlsson E.K."/>
            <person name="Kunjeti S.G."/>
            <person name="Lamour K."/>
            <person name="Liu Z."/>
            <person name="Ma L."/>
            <person name="Maclean D."/>
            <person name="Chibucos M.C."/>
            <person name="McDonald H."/>
            <person name="McWalters J."/>
            <person name="Meijer H.J."/>
            <person name="Morgan W."/>
            <person name="Morris P.F."/>
            <person name="Munro C.A."/>
            <person name="O'Neill K."/>
            <person name="Ospina-Giraldo M."/>
            <person name="Pinzon A."/>
            <person name="Pritchard L."/>
            <person name="Ramsahoye B."/>
            <person name="Ren Q."/>
            <person name="Restrepo S."/>
            <person name="Roy S."/>
            <person name="Sadanandom A."/>
            <person name="Savidor A."/>
            <person name="Schornack S."/>
            <person name="Schwartz D.C."/>
            <person name="Schumann U.D."/>
            <person name="Schwessinger B."/>
            <person name="Seyer L."/>
            <person name="Sharpe T."/>
            <person name="Silvar C."/>
            <person name="Song J."/>
            <person name="Studholme D.J."/>
            <person name="Sykes S."/>
            <person name="Thines M."/>
            <person name="van de Vondervoort P.J."/>
            <person name="Phuntumart V."/>
            <person name="Wawra S."/>
            <person name="Weide R."/>
            <person name="Win J."/>
            <person name="Young C."/>
            <person name="Zhou S."/>
            <person name="Fry W."/>
            <person name="Meyers B.C."/>
            <person name="van West P."/>
            <person name="Ristaino J."/>
            <person name="Govers F."/>
            <person name="Birch P.R."/>
            <person name="Whisson S.C."/>
            <person name="Judelson H.S."/>
            <person name="Nusbaum C."/>
        </authorList>
    </citation>
    <scope>NUCLEOTIDE SEQUENCE [LARGE SCALE GENOMIC DNA]</scope>
    <source>
        <strain evidence="2">T30-4</strain>
    </source>
</reference>
<dbReference type="InParanoid" id="D0P2E4"/>
<dbReference type="EMBL" id="DS028284">
    <property type="protein sequence ID" value="EEY55904.1"/>
    <property type="molecule type" value="Genomic_DNA"/>
</dbReference>
<dbReference type="GeneID" id="9480185"/>
<sequence length="108" mass="12992">MRTILAILRANYRIRHFRSYQAPYGADRVCKVLVSLCLFLELDTAGVEQRLLEGGERLTYKLNLQGWQSDRMNLYFDYKDKKNYRKFVEVREHKSMELRQSSLQLVWI</sequence>
<dbReference type="Proteomes" id="UP000006643">
    <property type="component" value="Unassembled WGS sequence"/>
</dbReference>